<feature type="domain" description="Tyrosine specific protein phosphatases" evidence="1">
    <location>
        <begin position="113"/>
        <end position="181"/>
    </location>
</feature>
<evidence type="ECO:0000313" key="5">
    <source>
        <dbReference type="Proteomes" id="UP000477543"/>
    </source>
</evidence>
<dbReference type="PROSITE" id="PS00383">
    <property type="entry name" value="TYR_PHOSPHATASE_1"/>
    <property type="match status" value="1"/>
</dbReference>
<protein>
    <submittedName>
        <fullName evidence="3">Protein-tyrosine-phosphatase</fullName>
    </submittedName>
</protein>
<dbReference type="SUPFAM" id="SSF52799">
    <property type="entry name" value="(Phosphotyrosine protein) phosphatases II"/>
    <property type="match status" value="1"/>
</dbReference>
<dbReference type="Proteomes" id="UP000477543">
    <property type="component" value="Unassembled WGS sequence"/>
</dbReference>
<comment type="caution">
    <text evidence="3">The sequence shown here is derived from an EMBL/GenBank/DDBJ whole genome shotgun (WGS) entry which is preliminary data.</text>
</comment>
<dbReference type="PROSITE" id="PS50056">
    <property type="entry name" value="TYR_PHOSPHATASE_2"/>
    <property type="match status" value="1"/>
</dbReference>
<keyword evidence="4" id="KW-1185">Reference proteome</keyword>
<dbReference type="InterPro" id="IPR016130">
    <property type="entry name" value="Tyr_Pase_AS"/>
</dbReference>
<dbReference type="InterPro" id="IPR029021">
    <property type="entry name" value="Prot-tyrosine_phosphatase-like"/>
</dbReference>
<reference evidence="3 4" key="1">
    <citation type="submission" date="2018-01" db="EMBL/GenBank/DDBJ databases">
        <title>Glutamicibacter soli strain NHPC-3 Whole genome sequence and assembly.</title>
        <authorList>
            <person name="Choudhury P."/>
            <person name="Gupta D."/>
            <person name="Sengupta K."/>
            <person name="Jawed A."/>
            <person name="Sultana N."/>
            <person name="Saha P."/>
        </authorList>
    </citation>
    <scope>NUCLEOTIDE SEQUENCE [LARGE SCALE GENOMIC DNA]</scope>
    <source>
        <strain evidence="3 4">NHPC-3</strain>
    </source>
</reference>
<sequence>MFLSNLREAGGMPAAGGRIAAGVLFRSAAPHLVDQQLADWVAQQRIERIYDLRSTQETAYLPGFPASFAGTIRTHLPLLEGAVGHLSTLDEIYEPLVELHGPTWATLAAGIAESGATLVHCTAGKDRTGVGVAMVLMAVGADKDAVMEDYAASTAALSGDWLAAMTRRMGEHGVAMTEQMRTLLVGTSVAGLDKALDAARRTGSIADYLLLHGLGRAQLETLGEKLVVAS</sequence>
<evidence type="ECO:0000313" key="2">
    <source>
        <dbReference type="EMBL" id="NAZ15082.1"/>
    </source>
</evidence>
<evidence type="ECO:0000313" key="4">
    <source>
        <dbReference type="Proteomes" id="UP000252167"/>
    </source>
</evidence>
<proteinExistence type="predicted"/>
<evidence type="ECO:0000313" key="3">
    <source>
        <dbReference type="EMBL" id="RBM01561.1"/>
    </source>
</evidence>
<dbReference type="Proteomes" id="UP000252167">
    <property type="component" value="Unassembled WGS sequence"/>
</dbReference>
<dbReference type="Pfam" id="PF13350">
    <property type="entry name" value="Y_phosphatase3"/>
    <property type="match status" value="1"/>
</dbReference>
<name>A0A365YFS6_9MICC</name>
<dbReference type="AlphaFoldDB" id="A0A365YFS6"/>
<dbReference type="EMBL" id="POAF01000003">
    <property type="protein sequence ID" value="RBM01561.1"/>
    <property type="molecule type" value="Genomic_DNA"/>
</dbReference>
<dbReference type="Gene3D" id="3.90.190.10">
    <property type="entry name" value="Protein tyrosine phosphatase superfamily"/>
    <property type="match status" value="1"/>
</dbReference>
<gene>
    <name evidence="3" type="ORF">C1H84_06825</name>
    <name evidence="2" type="ORF">GT020_03235</name>
</gene>
<dbReference type="EMBL" id="WYDN01000002">
    <property type="protein sequence ID" value="NAZ15082.1"/>
    <property type="molecule type" value="Genomic_DNA"/>
</dbReference>
<dbReference type="GO" id="GO:0004721">
    <property type="term" value="F:phosphoprotein phosphatase activity"/>
    <property type="evidence" value="ECO:0007669"/>
    <property type="project" value="InterPro"/>
</dbReference>
<evidence type="ECO:0000259" key="1">
    <source>
        <dbReference type="PROSITE" id="PS50056"/>
    </source>
</evidence>
<reference evidence="2 5" key="2">
    <citation type="submission" date="2020-01" db="EMBL/GenBank/DDBJ databases">
        <title>Glutamicibacter soli M275.</title>
        <authorList>
            <person name="Meng X."/>
        </authorList>
    </citation>
    <scope>NUCLEOTIDE SEQUENCE [LARGE SCALE GENOMIC DNA]</scope>
    <source>
        <strain evidence="2 5">M275</strain>
    </source>
</reference>
<accession>A0A365YFS6</accession>
<organism evidence="3 4">
    <name type="scientific">Glutamicibacter soli</name>
    <dbReference type="NCBI Taxonomy" id="453836"/>
    <lineage>
        <taxon>Bacteria</taxon>
        <taxon>Bacillati</taxon>
        <taxon>Actinomycetota</taxon>
        <taxon>Actinomycetes</taxon>
        <taxon>Micrococcales</taxon>
        <taxon>Micrococcaceae</taxon>
        <taxon>Glutamicibacter</taxon>
    </lineage>
</organism>
<dbReference type="InterPro" id="IPR026893">
    <property type="entry name" value="Tyr/Ser_Pase_IphP-type"/>
</dbReference>
<dbReference type="InterPro" id="IPR000387">
    <property type="entry name" value="Tyr_Pase_dom"/>
</dbReference>
<dbReference type="RefSeq" id="WP_047120023.1">
    <property type="nucleotide sequence ID" value="NZ_CM125969.1"/>
</dbReference>